<evidence type="ECO:0000256" key="6">
    <source>
        <dbReference type="ARBA" id="ARBA00023157"/>
    </source>
</evidence>
<evidence type="ECO:0000313" key="9">
    <source>
        <dbReference type="Ensembl" id="ENSPNAP00000064349.1"/>
    </source>
</evidence>
<accession>A0AAR2KPD6</accession>
<dbReference type="SUPFAM" id="SSF48726">
    <property type="entry name" value="Immunoglobulin"/>
    <property type="match status" value="1"/>
</dbReference>
<dbReference type="GO" id="GO:0009617">
    <property type="term" value="P:response to bacterium"/>
    <property type="evidence" value="ECO:0007669"/>
    <property type="project" value="TreeGrafter"/>
</dbReference>
<evidence type="ECO:0000256" key="3">
    <source>
        <dbReference type="ARBA" id="ARBA00022729"/>
    </source>
</evidence>
<evidence type="ECO:0000256" key="2">
    <source>
        <dbReference type="ARBA" id="ARBA00022475"/>
    </source>
</evidence>
<gene>
    <name evidence="9" type="primary">CD86</name>
</gene>
<dbReference type="GO" id="GO:0002376">
    <property type="term" value="P:immune system process"/>
    <property type="evidence" value="ECO:0007669"/>
    <property type="project" value="UniProtKB-KW"/>
</dbReference>
<keyword evidence="4" id="KW-0391">Immunity</keyword>
<dbReference type="SMART" id="SM00409">
    <property type="entry name" value="IG"/>
    <property type="match status" value="1"/>
</dbReference>
<dbReference type="AlphaFoldDB" id="A0AAR2KPD6"/>
<evidence type="ECO:0000256" key="4">
    <source>
        <dbReference type="ARBA" id="ARBA00022859"/>
    </source>
</evidence>
<dbReference type="Pfam" id="PF07686">
    <property type="entry name" value="V-set"/>
    <property type="match status" value="1"/>
</dbReference>
<dbReference type="InterPro" id="IPR013783">
    <property type="entry name" value="Ig-like_fold"/>
</dbReference>
<evidence type="ECO:0000259" key="8">
    <source>
        <dbReference type="PROSITE" id="PS50835"/>
    </source>
</evidence>
<dbReference type="PROSITE" id="PS50835">
    <property type="entry name" value="IG_LIKE"/>
    <property type="match status" value="1"/>
</dbReference>
<sequence>MCVMMLFYTCVRQLLKRKTERKKSCGQGKLNSHFLSLLWLNFLCLCLKLSSEQSDGVFGEACEEHSSCKMKILQLHFCLLLWCGAPEGFTDMLVDLGQNVTLNCETGVKDVYWFLMKPSQPPVYILRSFKSSATVASYSNNSFSKRFSLQINSSLVIHNITLDELGIYYCIFNETPPKISTGVRIWHSSESHLNSPNKTEEDQQLWNHTKDHIDITRHQQTLLIISGLTNCVLFCGVIGLTIQRCKRPPKLSQQPQPPESNVQRQQDLNVQYEEIELPTSTSGVRQSQANSTYVMLQFPKPRQGA</sequence>
<keyword evidence="3" id="KW-0732">Signal</keyword>
<proteinExistence type="predicted"/>
<protein>
    <recommendedName>
        <fullName evidence="8">Ig-like domain-containing protein</fullName>
    </recommendedName>
</protein>
<dbReference type="InterPro" id="IPR003599">
    <property type="entry name" value="Ig_sub"/>
</dbReference>
<organism evidence="9 10">
    <name type="scientific">Pygocentrus nattereri</name>
    <name type="common">Red-bellied piranha</name>
    <dbReference type="NCBI Taxonomy" id="42514"/>
    <lineage>
        <taxon>Eukaryota</taxon>
        <taxon>Metazoa</taxon>
        <taxon>Chordata</taxon>
        <taxon>Craniata</taxon>
        <taxon>Vertebrata</taxon>
        <taxon>Euteleostomi</taxon>
        <taxon>Actinopterygii</taxon>
        <taxon>Neopterygii</taxon>
        <taxon>Teleostei</taxon>
        <taxon>Ostariophysi</taxon>
        <taxon>Characiformes</taxon>
        <taxon>Characoidei</taxon>
        <taxon>Pygocentrus</taxon>
    </lineage>
</organism>
<dbReference type="CDD" id="cd00099">
    <property type="entry name" value="IgV"/>
    <property type="match status" value="1"/>
</dbReference>
<dbReference type="InterPro" id="IPR013106">
    <property type="entry name" value="Ig_V-set"/>
</dbReference>
<feature type="domain" description="Ig-like" evidence="8">
    <location>
        <begin position="86"/>
        <end position="180"/>
    </location>
</feature>
<name>A0AAR2KPD6_PYGNA</name>
<evidence type="ECO:0000256" key="7">
    <source>
        <dbReference type="ARBA" id="ARBA00023180"/>
    </source>
</evidence>
<reference evidence="9" key="2">
    <citation type="submission" date="2025-08" db="UniProtKB">
        <authorList>
            <consortium name="Ensembl"/>
        </authorList>
    </citation>
    <scope>IDENTIFICATION</scope>
</reference>
<keyword evidence="7" id="KW-0325">Glycoprotein</keyword>
<evidence type="ECO:0000313" key="10">
    <source>
        <dbReference type="Proteomes" id="UP001501920"/>
    </source>
</evidence>
<dbReference type="Proteomes" id="UP001501920">
    <property type="component" value="Chromosome 25"/>
</dbReference>
<reference evidence="9" key="3">
    <citation type="submission" date="2025-09" db="UniProtKB">
        <authorList>
            <consortium name="Ensembl"/>
        </authorList>
    </citation>
    <scope>IDENTIFICATION</scope>
</reference>
<evidence type="ECO:0000256" key="1">
    <source>
        <dbReference type="ARBA" id="ARBA00004236"/>
    </source>
</evidence>
<keyword evidence="2" id="KW-1003">Cell membrane</keyword>
<dbReference type="InterPro" id="IPR036179">
    <property type="entry name" value="Ig-like_dom_sf"/>
</dbReference>
<dbReference type="InterPro" id="IPR052051">
    <property type="entry name" value="TCR_complex_component"/>
</dbReference>
<reference evidence="9 10" key="1">
    <citation type="submission" date="2020-10" db="EMBL/GenBank/DDBJ databases">
        <title>Pygocentrus nattereri (red-bellied piranha) genome, fPygNat1, primary haplotype.</title>
        <authorList>
            <person name="Myers G."/>
            <person name="Meyer A."/>
            <person name="Karagic N."/>
            <person name="Pippel M."/>
            <person name="Winkler S."/>
            <person name="Tracey A."/>
            <person name="Wood J."/>
            <person name="Formenti G."/>
            <person name="Howe K."/>
            <person name="Fedrigo O."/>
            <person name="Jarvis E.D."/>
        </authorList>
    </citation>
    <scope>NUCLEOTIDE SEQUENCE [LARGE SCALE GENOMIC DNA]</scope>
</reference>
<dbReference type="PANTHER" id="PTHR19433:SF111">
    <property type="entry name" value="T CELL RECEPTOR ALPHA VARIABLE 4"/>
    <property type="match status" value="1"/>
</dbReference>
<dbReference type="Gene3D" id="2.60.40.10">
    <property type="entry name" value="Immunoglobulins"/>
    <property type="match status" value="1"/>
</dbReference>
<keyword evidence="10" id="KW-1185">Reference proteome</keyword>
<dbReference type="Ensembl" id="ENSPNAT00000063894.1">
    <property type="protein sequence ID" value="ENSPNAP00000064349.1"/>
    <property type="gene ID" value="ENSPNAG00000031612.1"/>
</dbReference>
<dbReference type="PANTHER" id="PTHR19433">
    <property type="entry name" value="T-CELL RECEPTOR ALPHA CHAIN V REGION-RELATED"/>
    <property type="match status" value="1"/>
</dbReference>
<keyword evidence="6" id="KW-1015">Disulfide bond</keyword>
<keyword evidence="5" id="KW-0472">Membrane</keyword>
<dbReference type="GeneTree" id="ENSGT01120000276277"/>
<comment type="subcellular location">
    <subcellularLocation>
        <location evidence="1">Cell membrane</location>
    </subcellularLocation>
</comment>
<dbReference type="InterPro" id="IPR007110">
    <property type="entry name" value="Ig-like_dom"/>
</dbReference>
<evidence type="ECO:0000256" key="5">
    <source>
        <dbReference type="ARBA" id="ARBA00023136"/>
    </source>
</evidence>
<dbReference type="GO" id="GO:0005886">
    <property type="term" value="C:plasma membrane"/>
    <property type="evidence" value="ECO:0007669"/>
    <property type="project" value="UniProtKB-SubCell"/>
</dbReference>